<dbReference type="PROSITE" id="PS51257">
    <property type="entry name" value="PROKAR_LIPOPROTEIN"/>
    <property type="match status" value="1"/>
</dbReference>
<dbReference type="Gene3D" id="3.40.720.10">
    <property type="entry name" value="Alkaline Phosphatase, subunit A"/>
    <property type="match status" value="1"/>
</dbReference>
<name>A0A0P7C1B1_9BACT</name>
<dbReference type="Proteomes" id="UP000050454">
    <property type="component" value="Unassembled WGS sequence"/>
</dbReference>
<sequence>MKSFKVPFSLPLFLLVVVFSCQKKEETKPNIIYILADDLGIGDVSAFNDSSLIKTTNIDRLATEGVRFTDAHSGSAVCTPTRYGILTGRYSWRGVLKKGVTWSYDTCIVEPGRLTVGTLLQTAGYETASIGKWHLGMNWTKADTGSIPVDFSQKLNPSPNSYGFDYFFGIPASLDIPPYVYVENDEVTALPNRMTQDTSAFGWWRLGPTGADFTHQEVLPTFFEKARSFISQKRDKPFFLYLPLSAPHTPILPDENNKGQSGLNEYADFVLMIDGLVGQLMNELEKQGLDSNTMIVFASDNGCAPYADVEGLEEKGHRPSMNFRGYKADIYEGGHRIPLIIKWKGHFEAGKVVDATNCLTDFMATVADLNGVKIPENTAEDSFSLLPLLTGQGEFLRKNTIHHSVDGNFAIRQGDWKLIMAPGSGGWSYPRAGKEPKDAPKVQLFNLKSDSGERENLVEKEKEQYEFLRSQLQQVIKNGRSNEGPAQEYVNVENWPGMNWTMEL</sequence>
<accession>A0A0P7C1B1</accession>
<dbReference type="AlphaFoldDB" id="A0A0P7C1B1"/>
<dbReference type="CDD" id="cd16143">
    <property type="entry name" value="ARS_like"/>
    <property type="match status" value="1"/>
</dbReference>
<dbReference type="EMBL" id="LGTQ01000009">
    <property type="protein sequence ID" value="KPM47774.1"/>
    <property type="molecule type" value="Genomic_DNA"/>
</dbReference>
<evidence type="ECO:0000256" key="2">
    <source>
        <dbReference type="ARBA" id="ARBA00022723"/>
    </source>
</evidence>
<gene>
    <name evidence="6" type="ORF">AFM12_10925</name>
</gene>
<dbReference type="GO" id="GO:0046872">
    <property type="term" value="F:metal ion binding"/>
    <property type="evidence" value="ECO:0007669"/>
    <property type="project" value="UniProtKB-KW"/>
</dbReference>
<organism evidence="6 7">
    <name type="scientific">Jiulongibacter sediminis</name>
    <dbReference type="NCBI Taxonomy" id="1605367"/>
    <lineage>
        <taxon>Bacteria</taxon>
        <taxon>Pseudomonadati</taxon>
        <taxon>Bacteroidota</taxon>
        <taxon>Cytophagia</taxon>
        <taxon>Cytophagales</taxon>
        <taxon>Leadbetterellaceae</taxon>
        <taxon>Jiulongibacter</taxon>
    </lineage>
</organism>
<evidence type="ECO:0000313" key="6">
    <source>
        <dbReference type="EMBL" id="KPM47774.1"/>
    </source>
</evidence>
<dbReference type="OrthoDB" id="9764377at2"/>
<reference evidence="6 7" key="1">
    <citation type="submission" date="2015-07" db="EMBL/GenBank/DDBJ databases">
        <title>The draft genome sequence of Leadbetterella sp. JN14-9.</title>
        <authorList>
            <person name="Liu Y."/>
            <person name="Du J."/>
            <person name="Shao Z."/>
        </authorList>
    </citation>
    <scope>NUCLEOTIDE SEQUENCE [LARGE SCALE GENOMIC DNA]</scope>
    <source>
        <strain evidence="6 7">JN14-9</strain>
    </source>
</reference>
<keyword evidence="3" id="KW-0378">Hydrolase</keyword>
<feature type="domain" description="Sulfatase N-terminal" evidence="5">
    <location>
        <begin position="29"/>
        <end position="371"/>
    </location>
</feature>
<dbReference type="InterPro" id="IPR017850">
    <property type="entry name" value="Alkaline_phosphatase_core_sf"/>
</dbReference>
<comment type="similarity">
    <text evidence="1">Belongs to the sulfatase family.</text>
</comment>
<dbReference type="PANTHER" id="PTHR42693:SF53">
    <property type="entry name" value="ENDO-4-O-SULFATASE"/>
    <property type="match status" value="1"/>
</dbReference>
<dbReference type="PROSITE" id="PS00149">
    <property type="entry name" value="SULFATASE_2"/>
    <property type="match status" value="1"/>
</dbReference>
<comment type="caution">
    <text evidence="6">The sequence shown here is derived from an EMBL/GenBank/DDBJ whole genome shotgun (WGS) entry which is preliminary data.</text>
</comment>
<dbReference type="InterPro" id="IPR050738">
    <property type="entry name" value="Sulfatase"/>
</dbReference>
<proteinExistence type="inferred from homology"/>
<dbReference type="PATRIC" id="fig|1605367.3.peg.3577"/>
<dbReference type="GO" id="GO:0004065">
    <property type="term" value="F:arylsulfatase activity"/>
    <property type="evidence" value="ECO:0007669"/>
    <property type="project" value="TreeGrafter"/>
</dbReference>
<evidence type="ECO:0000313" key="7">
    <source>
        <dbReference type="Proteomes" id="UP000050454"/>
    </source>
</evidence>
<dbReference type="InterPro" id="IPR000917">
    <property type="entry name" value="Sulfatase_N"/>
</dbReference>
<dbReference type="InterPro" id="IPR024607">
    <property type="entry name" value="Sulfatase_CS"/>
</dbReference>
<dbReference type="SUPFAM" id="SSF53649">
    <property type="entry name" value="Alkaline phosphatase-like"/>
    <property type="match status" value="1"/>
</dbReference>
<evidence type="ECO:0000256" key="3">
    <source>
        <dbReference type="ARBA" id="ARBA00022801"/>
    </source>
</evidence>
<evidence type="ECO:0000256" key="4">
    <source>
        <dbReference type="ARBA" id="ARBA00022837"/>
    </source>
</evidence>
<dbReference type="PROSITE" id="PS00523">
    <property type="entry name" value="SULFATASE_1"/>
    <property type="match status" value="1"/>
</dbReference>
<keyword evidence="7" id="KW-1185">Reference proteome</keyword>
<keyword evidence="4" id="KW-0106">Calcium</keyword>
<evidence type="ECO:0000259" key="5">
    <source>
        <dbReference type="Pfam" id="PF00884"/>
    </source>
</evidence>
<dbReference type="Pfam" id="PF00884">
    <property type="entry name" value="Sulfatase"/>
    <property type="match status" value="1"/>
</dbReference>
<dbReference type="STRING" id="1605367.AFM12_10925"/>
<dbReference type="RefSeq" id="WP_082391295.1">
    <property type="nucleotide sequence ID" value="NZ_JXSZ01000009.1"/>
</dbReference>
<evidence type="ECO:0000256" key="1">
    <source>
        <dbReference type="ARBA" id="ARBA00008779"/>
    </source>
</evidence>
<keyword evidence="2" id="KW-0479">Metal-binding</keyword>
<dbReference type="PANTHER" id="PTHR42693">
    <property type="entry name" value="ARYLSULFATASE FAMILY MEMBER"/>
    <property type="match status" value="1"/>
</dbReference>
<protein>
    <submittedName>
        <fullName evidence="6">Arylsulfatase</fullName>
    </submittedName>
</protein>
<dbReference type="Gene3D" id="3.30.1120.10">
    <property type="match status" value="1"/>
</dbReference>